<evidence type="ECO:0000259" key="2">
    <source>
        <dbReference type="Pfam" id="PF00248"/>
    </source>
</evidence>
<dbReference type="InterPro" id="IPR023210">
    <property type="entry name" value="NADP_OxRdtase_dom"/>
</dbReference>
<dbReference type="InterPro" id="IPR020471">
    <property type="entry name" value="AKR"/>
</dbReference>
<accession>A0AAW1PK77</accession>
<dbReference type="AlphaFoldDB" id="A0AAW1PK77"/>
<dbReference type="CDD" id="cd19076">
    <property type="entry name" value="AKR_AKR13A_13D"/>
    <property type="match status" value="1"/>
</dbReference>
<evidence type="ECO:0000313" key="4">
    <source>
        <dbReference type="Proteomes" id="UP001489004"/>
    </source>
</evidence>
<reference evidence="3 4" key="1">
    <citation type="journal article" date="2024" name="Nat. Commun.">
        <title>Phylogenomics reveals the evolutionary origins of lichenization in chlorophyte algae.</title>
        <authorList>
            <person name="Puginier C."/>
            <person name="Libourel C."/>
            <person name="Otte J."/>
            <person name="Skaloud P."/>
            <person name="Haon M."/>
            <person name="Grisel S."/>
            <person name="Petersen M."/>
            <person name="Berrin J.G."/>
            <person name="Delaux P.M."/>
            <person name="Dal Grande F."/>
            <person name="Keller J."/>
        </authorList>
    </citation>
    <scope>NUCLEOTIDE SEQUENCE [LARGE SCALE GENOMIC DNA]</scope>
    <source>
        <strain evidence="3 4">SAG 2043</strain>
    </source>
</reference>
<sequence>MRITAMTLPVRPLGSQGLKASAQGLGCMGMSAFYSDADHKATDEESISVIHKALELGVTMLDTAEIYGPHTNETLVGKAIAGNRKAYVVATKFGITQNGPDGSPENVRRSVEGSLERLGIDCIDLYYMHRMDPKTPIETTIKELKELVNEGKVKYLGLSEVSPADLRKAHAVHPISAVQLEWSLWTRDAEAELIPTCRELGIGIVAYSPLGRGFLAAKYSSPDDLDKDDWRRNNPRFAGESFKKNLALVEKVKELAKAKGCTPGQLALAWVHHQGEDVFPIPGTKRIKYLEENVAAFGMKLSKNDIDALEKAVPHDQVVGERYEADFMHTAFDRYDKK</sequence>
<evidence type="ECO:0000313" key="3">
    <source>
        <dbReference type="EMBL" id="KAK9809237.1"/>
    </source>
</evidence>
<dbReference type="GO" id="GO:0016491">
    <property type="term" value="F:oxidoreductase activity"/>
    <property type="evidence" value="ECO:0007669"/>
    <property type="project" value="UniProtKB-KW"/>
</dbReference>
<dbReference type="Gene3D" id="3.20.20.100">
    <property type="entry name" value="NADP-dependent oxidoreductase domain"/>
    <property type="match status" value="1"/>
</dbReference>
<keyword evidence="4" id="KW-1185">Reference proteome</keyword>
<organism evidence="3 4">
    <name type="scientific">[Myrmecia] bisecta</name>
    <dbReference type="NCBI Taxonomy" id="41462"/>
    <lineage>
        <taxon>Eukaryota</taxon>
        <taxon>Viridiplantae</taxon>
        <taxon>Chlorophyta</taxon>
        <taxon>core chlorophytes</taxon>
        <taxon>Trebouxiophyceae</taxon>
        <taxon>Trebouxiales</taxon>
        <taxon>Trebouxiaceae</taxon>
        <taxon>Myrmecia</taxon>
    </lineage>
</organism>
<dbReference type="InterPro" id="IPR050791">
    <property type="entry name" value="Aldo-Keto_reductase"/>
</dbReference>
<name>A0AAW1PK77_9CHLO</name>
<dbReference type="PANTHER" id="PTHR43625:SF40">
    <property type="entry name" value="ALDO-KETO REDUCTASE YAKC [NADP(+)]"/>
    <property type="match status" value="1"/>
</dbReference>
<dbReference type="PRINTS" id="PR00069">
    <property type="entry name" value="ALDKETRDTASE"/>
</dbReference>
<comment type="caution">
    <text evidence="3">The sequence shown here is derived from an EMBL/GenBank/DDBJ whole genome shotgun (WGS) entry which is preliminary data.</text>
</comment>
<dbReference type="SUPFAM" id="SSF51430">
    <property type="entry name" value="NAD(P)-linked oxidoreductase"/>
    <property type="match status" value="1"/>
</dbReference>
<gene>
    <name evidence="3" type="ORF">WJX72_011892</name>
</gene>
<dbReference type="EMBL" id="JALJOR010000011">
    <property type="protein sequence ID" value="KAK9809237.1"/>
    <property type="molecule type" value="Genomic_DNA"/>
</dbReference>
<keyword evidence="1" id="KW-0560">Oxidoreductase</keyword>
<dbReference type="Pfam" id="PF00248">
    <property type="entry name" value="Aldo_ket_red"/>
    <property type="match status" value="1"/>
</dbReference>
<protein>
    <recommendedName>
        <fullName evidence="2">NADP-dependent oxidoreductase domain-containing protein</fullName>
    </recommendedName>
</protein>
<dbReference type="Proteomes" id="UP001489004">
    <property type="component" value="Unassembled WGS sequence"/>
</dbReference>
<proteinExistence type="predicted"/>
<dbReference type="PANTHER" id="PTHR43625">
    <property type="entry name" value="AFLATOXIN B1 ALDEHYDE REDUCTASE"/>
    <property type="match status" value="1"/>
</dbReference>
<dbReference type="InterPro" id="IPR036812">
    <property type="entry name" value="NAD(P)_OxRdtase_dom_sf"/>
</dbReference>
<dbReference type="GO" id="GO:0005737">
    <property type="term" value="C:cytoplasm"/>
    <property type="evidence" value="ECO:0007669"/>
    <property type="project" value="TreeGrafter"/>
</dbReference>
<evidence type="ECO:0000256" key="1">
    <source>
        <dbReference type="ARBA" id="ARBA00023002"/>
    </source>
</evidence>
<feature type="domain" description="NADP-dependent oxidoreductase" evidence="2">
    <location>
        <begin position="27"/>
        <end position="312"/>
    </location>
</feature>